<gene>
    <name evidence="1" type="ORF">FHS23_004613</name>
</gene>
<evidence type="ECO:0000313" key="2">
    <source>
        <dbReference type="Proteomes" id="UP000550714"/>
    </source>
</evidence>
<sequence length="91" mass="9933">MLHRPGACRRCGRPFTARRRHATRGLDQTCRTAAAAEGVLHTYPPVRPAIDPDQLATLEAAGLDTTAIALRLGVTSAGVRQHRRRRRRAGA</sequence>
<organism evidence="1 2">
    <name type="scientific">Prauserella isguenensis</name>
    <dbReference type="NCBI Taxonomy" id="1470180"/>
    <lineage>
        <taxon>Bacteria</taxon>
        <taxon>Bacillati</taxon>
        <taxon>Actinomycetota</taxon>
        <taxon>Actinomycetes</taxon>
        <taxon>Pseudonocardiales</taxon>
        <taxon>Pseudonocardiaceae</taxon>
        <taxon>Prauserella</taxon>
    </lineage>
</organism>
<protein>
    <submittedName>
        <fullName evidence="1">Uncharacterized protein</fullName>
    </submittedName>
</protein>
<proteinExistence type="predicted"/>
<accession>A0A839SA68</accession>
<dbReference type="Proteomes" id="UP000550714">
    <property type="component" value="Unassembled WGS sequence"/>
</dbReference>
<dbReference type="AlphaFoldDB" id="A0A839SA68"/>
<evidence type="ECO:0000313" key="1">
    <source>
        <dbReference type="EMBL" id="MBB3053559.1"/>
    </source>
</evidence>
<dbReference type="EMBL" id="JACHWU010000011">
    <property type="protein sequence ID" value="MBB3053559.1"/>
    <property type="molecule type" value="Genomic_DNA"/>
</dbReference>
<name>A0A839SA68_9PSEU</name>
<dbReference type="RefSeq" id="WP_183659474.1">
    <property type="nucleotide sequence ID" value="NZ_JACHWU010000011.1"/>
</dbReference>
<reference evidence="1 2" key="1">
    <citation type="submission" date="2020-08" db="EMBL/GenBank/DDBJ databases">
        <title>Genomic Encyclopedia of Type Strains, Phase III (KMG-III): the genomes of soil and plant-associated and newly described type strains.</title>
        <authorList>
            <person name="Whitman W."/>
        </authorList>
    </citation>
    <scope>NUCLEOTIDE SEQUENCE [LARGE SCALE GENOMIC DNA]</scope>
    <source>
        <strain evidence="1 2">CECT 8577</strain>
    </source>
</reference>
<keyword evidence="2" id="KW-1185">Reference proteome</keyword>
<comment type="caution">
    <text evidence="1">The sequence shown here is derived from an EMBL/GenBank/DDBJ whole genome shotgun (WGS) entry which is preliminary data.</text>
</comment>